<dbReference type="EMBL" id="BJON01000033">
    <property type="protein sequence ID" value="GED72677.1"/>
    <property type="molecule type" value="Genomic_DNA"/>
</dbReference>
<dbReference type="RefSeq" id="WP_084766116.1">
    <property type="nucleotide sequence ID" value="NZ_BEXF01000024.1"/>
</dbReference>
<reference evidence="2 3" key="1">
    <citation type="submission" date="2019-06" db="EMBL/GenBank/DDBJ databases">
        <title>Whole genome shotgun sequence of Brevibacillus reuszeri NBRC 15719.</title>
        <authorList>
            <person name="Hosoyama A."/>
            <person name="Uohara A."/>
            <person name="Ohji S."/>
            <person name="Ichikawa N."/>
        </authorList>
    </citation>
    <scope>NUCLEOTIDE SEQUENCE [LARGE SCALE GENOMIC DNA]</scope>
    <source>
        <strain evidence="2 3">NBRC 15719</strain>
    </source>
</reference>
<evidence type="ECO:0008006" key="4">
    <source>
        <dbReference type="Google" id="ProtNLM"/>
    </source>
</evidence>
<gene>
    <name evidence="2" type="ORF">BRE01_63790</name>
</gene>
<dbReference type="InterPro" id="IPR025097">
    <property type="entry name" value="DUF4023"/>
</dbReference>
<proteinExistence type="predicted"/>
<sequence>MDFTKMSTSEFVAKIHEAQAKDLKNKQHQGLGHPEKNLPTKHGIR</sequence>
<feature type="region of interest" description="Disordered" evidence="1">
    <location>
        <begin position="23"/>
        <end position="45"/>
    </location>
</feature>
<evidence type="ECO:0000256" key="1">
    <source>
        <dbReference type="SAM" id="MobiDB-lite"/>
    </source>
</evidence>
<protein>
    <recommendedName>
        <fullName evidence="4">DUF4023 domain-containing protein</fullName>
    </recommendedName>
</protein>
<evidence type="ECO:0000313" key="3">
    <source>
        <dbReference type="Proteomes" id="UP000319578"/>
    </source>
</evidence>
<organism evidence="2 3">
    <name type="scientific">Brevibacillus reuszeri</name>
    <dbReference type="NCBI Taxonomy" id="54915"/>
    <lineage>
        <taxon>Bacteria</taxon>
        <taxon>Bacillati</taxon>
        <taxon>Bacillota</taxon>
        <taxon>Bacilli</taxon>
        <taxon>Bacillales</taxon>
        <taxon>Paenibacillaceae</taxon>
        <taxon>Brevibacillus</taxon>
    </lineage>
</organism>
<name>A0ABQ0TXW2_9BACL</name>
<dbReference type="Pfam" id="PF13215">
    <property type="entry name" value="DUF4023"/>
    <property type="match status" value="1"/>
</dbReference>
<comment type="caution">
    <text evidence="2">The sequence shown here is derived from an EMBL/GenBank/DDBJ whole genome shotgun (WGS) entry which is preliminary data.</text>
</comment>
<keyword evidence="3" id="KW-1185">Reference proteome</keyword>
<dbReference type="Proteomes" id="UP000319578">
    <property type="component" value="Unassembled WGS sequence"/>
</dbReference>
<accession>A0ABQ0TXW2</accession>
<evidence type="ECO:0000313" key="2">
    <source>
        <dbReference type="EMBL" id="GED72677.1"/>
    </source>
</evidence>